<dbReference type="PANTHER" id="PTHR45033:SF2">
    <property type="entry name" value="ZINC-TYPE ALCOHOL DEHYDROGENASE-LIKE PROTEIN C1773.06C"/>
    <property type="match status" value="1"/>
</dbReference>
<dbReference type="Pfam" id="PF00107">
    <property type="entry name" value="ADH_zinc_N"/>
    <property type="match status" value="1"/>
</dbReference>
<proteinExistence type="predicted"/>
<dbReference type="SUPFAM" id="SSF51735">
    <property type="entry name" value="NAD(P)-binding Rossmann-fold domains"/>
    <property type="match status" value="1"/>
</dbReference>
<dbReference type="GO" id="GO:0016491">
    <property type="term" value="F:oxidoreductase activity"/>
    <property type="evidence" value="ECO:0007669"/>
    <property type="project" value="InterPro"/>
</dbReference>
<dbReference type="AlphaFoldDB" id="A0AAI8YL95"/>
<dbReference type="InterPro" id="IPR052711">
    <property type="entry name" value="Zinc_ADH-like"/>
</dbReference>
<protein>
    <submittedName>
        <fullName evidence="2">Uu.00g140440.m01.CDS01</fullName>
    </submittedName>
</protein>
<dbReference type="InterPro" id="IPR013154">
    <property type="entry name" value="ADH-like_N"/>
</dbReference>
<dbReference type="Pfam" id="PF08240">
    <property type="entry name" value="ADH_N"/>
    <property type="match status" value="1"/>
</dbReference>
<gene>
    <name evidence="2" type="ORF">KHLLAP_LOCUS9486</name>
</gene>
<dbReference type="Gene3D" id="3.40.50.720">
    <property type="entry name" value="NAD(P)-binding Rossmann-like Domain"/>
    <property type="match status" value="1"/>
</dbReference>
<dbReference type="Gene3D" id="3.90.180.10">
    <property type="entry name" value="Medium-chain alcohol dehydrogenases, catalytic domain"/>
    <property type="match status" value="1"/>
</dbReference>
<dbReference type="Proteomes" id="UP001295740">
    <property type="component" value="Unassembled WGS sequence"/>
</dbReference>
<dbReference type="InterPro" id="IPR036291">
    <property type="entry name" value="NAD(P)-bd_dom_sf"/>
</dbReference>
<dbReference type="SUPFAM" id="SSF50129">
    <property type="entry name" value="GroES-like"/>
    <property type="match status" value="1"/>
</dbReference>
<evidence type="ECO:0000259" key="1">
    <source>
        <dbReference type="SMART" id="SM00829"/>
    </source>
</evidence>
<dbReference type="SMART" id="SM00829">
    <property type="entry name" value="PKS_ER"/>
    <property type="match status" value="1"/>
</dbReference>
<dbReference type="InterPro" id="IPR020843">
    <property type="entry name" value="ER"/>
</dbReference>
<name>A0AAI8YL95_9PEZI</name>
<dbReference type="PANTHER" id="PTHR45033">
    <property type="match status" value="1"/>
</dbReference>
<accession>A0AAI8YL95</accession>
<sequence length="348" mass="37450">MSDSQTTHRQAWRRTDDLTPGATRIKLVEEALPLPLDPTSALVKVYAVALNYRDANIANGGNPWPVIPNVILGNDAAGEVIAIGDKVKTLQVGDRVAPIIDTEYVSGREIGRSWLAANEDGVMADHIVFEETKLVKLPDHLDWISAATIPCAGVTAWSAIKGAGPGKTVLIQGTGGVSMFALKLCRAAGARVILSSSSDEKLAQIQKRYPAPPILTVNYKNSDWHEEIMRLTGGAGADIVVENGGAPSLVQSMKCTRRGGIVSQVGYLGNQDPAQLSELIPTIIDRRVVLRGINAGSKYDMEDLCAALSASETKLDDIIDKVFPFSEAEEAVQYVWEGRQIGKVILRL</sequence>
<reference evidence="2" key="1">
    <citation type="submission" date="2023-10" db="EMBL/GenBank/DDBJ databases">
        <authorList>
            <person name="Hackl T."/>
        </authorList>
    </citation>
    <scope>NUCLEOTIDE SEQUENCE</scope>
</reference>
<evidence type="ECO:0000313" key="3">
    <source>
        <dbReference type="Proteomes" id="UP001295740"/>
    </source>
</evidence>
<evidence type="ECO:0000313" key="2">
    <source>
        <dbReference type="EMBL" id="CAJ2509018.1"/>
    </source>
</evidence>
<keyword evidence="3" id="KW-1185">Reference proteome</keyword>
<dbReference type="EMBL" id="CAUWAG010000012">
    <property type="protein sequence ID" value="CAJ2509018.1"/>
    <property type="molecule type" value="Genomic_DNA"/>
</dbReference>
<dbReference type="InterPro" id="IPR013149">
    <property type="entry name" value="ADH-like_C"/>
</dbReference>
<dbReference type="InterPro" id="IPR011032">
    <property type="entry name" value="GroES-like_sf"/>
</dbReference>
<feature type="domain" description="Enoyl reductase (ER)" evidence="1">
    <location>
        <begin position="21"/>
        <end position="346"/>
    </location>
</feature>
<dbReference type="CDD" id="cd08276">
    <property type="entry name" value="MDR7"/>
    <property type="match status" value="1"/>
</dbReference>
<comment type="caution">
    <text evidence="2">The sequence shown here is derived from an EMBL/GenBank/DDBJ whole genome shotgun (WGS) entry which is preliminary data.</text>
</comment>
<organism evidence="2 3">
    <name type="scientific">Anthostomella pinea</name>
    <dbReference type="NCBI Taxonomy" id="933095"/>
    <lineage>
        <taxon>Eukaryota</taxon>
        <taxon>Fungi</taxon>
        <taxon>Dikarya</taxon>
        <taxon>Ascomycota</taxon>
        <taxon>Pezizomycotina</taxon>
        <taxon>Sordariomycetes</taxon>
        <taxon>Xylariomycetidae</taxon>
        <taxon>Xylariales</taxon>
        <taxon>Xylariaceae</taxon>
        <taxon>Anthostomella</taxon>
    </lineage>
</organism>